<evidence type="ECO:0000256" key="14">
    <source>
        <dbReference type="SAM" id="MobiDB-lite"/>
    </source>
</evidence>
<sequence>MIRGRSIGKAGPAASGQDPMRTLSGYLLALVLPAAMTFLLSPFDELNLATHALARLCSVIVVAFLGGLGPAVLAAVLDALFLNYFVTHPVGTLTVNDPQDFFVLLVYLGVGITVALVVGLSARRSRAAALSSAEAATLSELARTSLAGDQSSEEFLDQLRGQFQLNGVSVFEGVDDGLWRLRASSGPDAPQCPDAATTLDRPRPGLAVGLNQSAPTGGDRRLLNAYEAHLAALLERERLILRLRDSIKLIEGNRVKTSILRAVSHDLRTPLAGIELALTALRRQRSKTSVEQQEEMLDAVQSFTDRLKGLVGNLLDMSRLSSDSVQVLHEPVTWLEVVPEALAGVPDGAVRAELAPNLPPVDADRGLLERALANLVENAVKYASGTDIVVRATAGGSLHVWPDGRPFGELRVVDHGDGVPADRVVAMFQPFQRLDDASPDAGIGLGLAVAKGFIEAMEGQLVAEPTPGGGLTMSIRLPLYTGMATFKDDE</sequence>
<feature type="domain" description="Histidine kinase" evidence="16">
    <location>
        <begin position="262"/>
        <end position="481"/>
    </location>
</feature>
<dbReference type="SMART" id="SM00387">
    <property type="entry name" value="HATPase_c"/>
    <property type="match status" value="1"/>
</dbReference>
<evidence type="ECO:0000256" key="3">
    <source>
        <dbReference type="ARBA" id="ARBA00004236"/>
    </source>
</evidence>
<dbReference type="Pfam" id="PF02518">
    <property type="entry name" value="HATPase_c"/>
    <property type="match status" value="1"/>
</dbReference>
<dbReference type="Gene3D" id="3.30.565.10">
    <property type="entry name" value="Histidine kinase-like ATPase, C-terminal domain"/>
    <property type="match status" value="1"/>
</dbReference>
<dbReference type="InterPro" id="IPR025201">
    <property type="entry name" value="KdpD_TM"/>
</dbReference>
<gene>
    <name evidence="17" type="ORF">J2S64_003961</name>
</gene>
<evidence type="ECO:0000256" key="8">
    <source>
        <dbReference type="ARBA" id="ARBA00022741"/>
    </source>
</evidence>
<dbReference type="PRINTS" id="PR00344">
    <property type="entry name" value="BCTRLSENSOR"/>
</dbReference>
<evidence type="ECO:0000256" key="1">
    <source>
        <dbReference type="ARBA" id="ARBA00000085"/>
    </source>
</evidence>
<keyword evidence="9 17" id="KW-0418">Kinase</keyword>
<dbReference type="InterPro" id="IPR038318">
    <property type="entry name" value="KdpD_sf"/>
</dbReference>
<dbReference type="CDD" id="cd00082">
    <property type="entry name" value="HisKA"/>
    <property type="match status" value="1"/>
</dbReference>
<evidence type="ECO:0000313" key="18">
    <source>
        <dbReference type="Proteomes" id="UP001183817"/>
    </source>
</evidence>
<feature type="transmembrane region" description="Helical" evidence="15">
    <location>
        <begin position="101"/>
        <end position="122"/>
    </location>
</feature>
<evidence type="ECO:0000256" key="6">
    <source>
        <dbReference type="ARBA" id="ARBA00022679"/>
    </source>
</evidence>
<dbReference type="InterPro" id="IPR052023">
    <property type="entry name" value="Histidine_kinase_KdpD"/>
</dbReference>
<comment type="catalytic activity">
    <reaction evidence="1">
        <text>ATP + protein L-histidine = ADP + protein N-phospho-L-histidine.</text>
        <dbReference type="EC" id="2.7.13.3"/>
    </reaction>
</comment>
<dbReference type="InterPro" id="IPR036890">
    <property type="entry name" value="HATPase_C_sf"/>
</dbReference>
<dbReference type="SUPFAM" id="SSF55874">
    <property type="entry name" value="ATPase domain of HSP90 chaperone/DNA topoisomerase II/histidine kinase"/>
    <property type="match status" value="1"/>
</dbReference>
<keyword evidence="13 15" id="KW-0472">Membrane</keyword>
<keyword evidence="18" id="KW-1185">Reference proteome</keyword>
<dbReference type="RefSeq" id="WP_310293084.1">
    <property type="nucleotide sequence ID" value="NZ_BAAAWO010000001.1"/>
</dbReference>
<keyword evidence="10" id="KW-0067">ATP-binding</keyword>
<accession>A0ABU2BNR3</accession>
<protein>
    <recommendedName>
        <fullName evidence="4">histidine kinase</fullName>
        <ecNumber evidence="4">2.7.13.3</ecNumber>
    </recommendedName>
</protein>
<dbReference type="InterPro" id="IPR036097">
    <property type="entry name" value="HisK_dim/P_sf"/>
</dbReference>
<dbReference type="EMBL" id="JAVDYI010000001">
    <property type="protein sequence ID" value="MDR7360270.1"/>
    <property type="molecule type" value="Genomic_DNA"/>
</dbReference>
<evidence type="ECO:0000256" key="2">
    <source>
        <dbReference type="ARBA" id="ARBA00004141"/>
    </source>
</evidence>
<feature type="transmembrane region" description="Helical" evidence="15">
    <location>
        <begin position="23"/>
        <end position="41"/>
    </location>
</feature>
<dbReference type="InterPro" id="IPR003661">
    <property type="entry name" value="HisK_dim/P_dom"/>
</dbReference>
<feature type="transmembrane region" description="Helical" evidence="15">
    <location>
        <begin position="53"/>
        <end position="81"/>
    </location>
</feature>
<evidence type="ECO:0000256" key="11">
    <source>
        <dbReference type="ARBA" id="ARBA00022989"/>
    </source>
</evidence>
<keyword evidence="7 15" id="KW-0812">Transmembrane</keyword>
<dbReference type="Gene3D" id="1.10.287.130">
    <property type="match status" value="1"/>
</dbReference>
<feature type="region of interest" description="Disordered" evidence="14">
    <location>
        <begin position="185"/>
        <end position="205"/>
    </location>
</feature>
<keyword evidence="8" id="KW-0547">Nucleotide-binding</keyword>
<evidence type="ECO:0000256" key="4">
    <source>
        <dbReference type="ARBA" id="ARBA00012438"/>
    </source>
</evidence>
<dbReference type="InterPro" id="IPR004358">
    <property type="entry name" value="Sig_transdc_His_kin-like_C"/>
</dbReference>
<dbReference type="SMART" id="SM00388">
    <property type="entry name" value="HisKA"/>
    <property type="match status" value="1"/>
</dbReference>
<dbReference type="InterPro" id="IPR003594">
    <property type="entry name" value="HATPase_dom"/>
</dbReference>
<proteinExistence type="predicted"/>
<evidence type="ECO:0000256" key="15">
    <source>
        <dbReference type="SAM" id="Phobius"/>
    </source>
</evidence>
<evidence type="ECO:0000256" key="13">
    <source>
        <dbReference type="ARBA" id="ARBA00023136"/>
    </source>
</evidence>
<evidence type="ECO:0000313" key="17">
    <source>
        <dbReference type="EMBL" id="MDR7360270.1"/>
    </source>
</evidence>
<dbReference type="SUPFAM" id="SSF47384">
    <property type="entry name" value="Homodimeric domain of signal transducing histidine kinase"/>
    <property type="match status" value="1"/>
</dbReference>
<reference evidence="17 18" key="1">
    <citation type="submission" date="2023-07" db="EMBL/GenBank/DDBJ databases">
        <title>Sequencing the genomes of 1000 actinobacteria strains.</title>
        <authorList>
            <person name="Klenk H.-P."/>
        </authorList>
    </citation>
    <scope>NUCLEOTIDE SEQUENCE [LARGE SCALE GENOMIC DNA]</scope>
    <source>
        <strain evidence="17 18">DSM 20167</strain>
    </source>
</reference>
<evidence type="ECO:0000256" key="10">
    <source>
        <dbReference type="ARBA" id="ARBA00022840"/>
    </source>
</evidence>
<name>A0ABU2BNR3_9MICC</name>
<dbReference type="Proteomes" id="UP001183817">
    <property type="component" value="Unassembled WGS sequence"/>
</dbReference>
<comment type="subcellular location">
    <subcellularLocation>
        <location evidence="3">Cell membrane</location>
    </subcellularLocation>
    <subcellularLocation>
        <location evidence="2">Membrane</location>
        <topology evidence="2">Multi-pass membrane protein</topology>
    </subcellularLocation>
</comment>
<dbReference type="EC" id="2.7.13.3" evidence="4"/>
<keyword evidence="6" id="KW-0808">Transferase</keyword>
<keyword evidence="5" id="KW-0597">Phosphoprotein</keyword>
<evidence type="ECO:0000256" key="12">
    <source>
        <dbReference type="ARBA" id="ARBA00023012"/>
    </source>
</evidence>
<dbReference type="Pfam" id="PF13493">
    <property type="entry name" value="DUF4118"/>
    <property type="match status" value="1"/>
</dbReference>
<dbReference type="Pfam" id="PF00512">
    <property type="entry name" value="HisKA"/>
    <property type="match status" value="1"/>
</dbReference>
<organism evidence="17 18">
    <name type="scientific">Paeniglutamicibacter sulfureus</name>
    <dbReference type="NCBI Taxonomy" id="43666"/>
    <lineage>
        <taxon>Bacteria</taxon>
        <taxon>Bacillati</taxon>
        <taxon>Actinomycetota</taxon>
        <taxon>Actinomycetes</taxon>
        <taxon>Micrococcales</taxon>
        <taxon>Micrococcaceae</taxon>
        <taxon>Paeniglutamicibacter</taxon>
    </lineage>
</organism>
<dbReference type="PROSITE" id="PS50109">
    <property type="entry name" value="HIS_KIN"/>
    <property type="match status" value="1"/>
</dbReference>
<keyword evidence="11 15" id="KW-1133">Transmembrane helix</keyword>
<dbReference type="PANTHER" id="PTHR45569">
    <property type="entry name" value="SENSOR PROTEIN KDPD"/>
    <property type="match status" value="1"/>
</dbReference>
<dbReference type="GO" id="GO:0016301">
    <property type="term" value="F:kinase activity"/>
    <property type="evidence" value="ECO:0007669"/>
    <property type="project" value="UniProtKB-KW"/>
</dbReference>
<comment type="caution">
    <text evidence="17">The sequence shown here is derived from an EMBL/GenBank/DDBJ whole genome shotgun (WGS) entry which is preliminary data.</text>
</comment>
<keyword evidence="12" id="KW-0902">Two-component regulatory system</keyword>
<evidence type="ECO:0000256" key="5">
    <source>
        <dbReference type="ARBA" id="ARBA00022553"/>
    </source>
</evidence>
<evidence type="ECO:0000256" key="9">
    <source>
        <dbReference type="ARBA" id="ARBA00022777"/>
    </source>
</evidence>
<dbReference type="PANTHER" id="PTHR45569:SF1">
    <property type="entry name" value="SENSOR PROTEIN KDPD"/>
    <property type="match status" value="1"/>
</dbReference>
<evidence type="ECO:0000256" key="7">
    <source>
        <dbReference type="ARBA" id="ARBA00022692"/>
    </source>
</evidence>
<evidence type="ECO:0000259" key="16">
    <source>
        <dbReference type="PROSITE" id="PS50109"/>
    </source>
</evidence>
<dbReference type="InterPro" id="IPR005467">
    <property type="entry name" value="His_kinase_dom"/>
</dbReference>
<dbReference type="Gene3D" id="1.20.120.620">
    <property type="entry name" value="Backbone structure of the membrane domain of e. Coli histidine kinase receptor kdpd"/>
    <property type="match status" value="1"/>
</dbReference>